<feature type="transmembrane region" description="Helical" evidence="1">
    <location>
        <begin position="81"/>
        <end position="101"/>
    </location>
</feature>
<keyword evidence="1" id="KW-0812">Transmembrane</keyword>
<evidence type="ECO:0000313" key="2">
    <source>
        <dbReference type="EMBL" id="QTC91509.1"/>
    </source>
</evidence>
<feature type="transmembrane region" description="Helical" evidence="1">
    <location>
        <begin position="15"/>
        <end position="35"/>
    </location>
</feature>
<keyword evidence="1" id="KW-0472">Membrane</keyword>
<dbReference type="EMBL" id="CP062222">
    <property type="protein sequence ID" value="QTC91509.1"/>
    <property type="molecule type" value="Genomic_DNA"/>
</dbReference>
<organism evidence="2 3">
    <name type="scientific">Brevundimonas goettingensis</name>
    <dbReference type="NCBI Taxonomy" id="2774190"/>
    <lineage>
        <taxon>Bacteria</taxon>
        <taxon>Pseudomonadati</taxon>
        <taxon>Pseudomonadota</taxon>
        <taxon>Alphaproteobacteria</taxon>
        <taxon>Caulobacterales</taxon>
        <taxon>Caulobacteraceae</taxon>
        <taxon>Brevundimonas</taxon>
    </lineage>
</organism>
<proteinExistence type="predicted"/>
<feature type="transmembrane region" description="Helical" evidence="1">
    <location>
        <begin position="47"/>
        <end position="69"/>
    </location>
</feature>
<dbReference type="Proteomes" id="UP000663918">
    <property type="component" value="Chromosome"/>
</dbReference>
<evidence type="ECO:0000313" key="3">
    <source>
        <dbReference type="Proteomes" id="UP000663918"/>
    </source>
</evidence>
<keyword evidence="3" id="KW-1185">Reference proteome</keyword>
<dbReference type="KEGG" id="bgoe:IFJ75_00805"/>
<protein>
    <submittedName>
        <fullName evidence="2">Uncharacterized protein</fullName>
    </submittedName>
</protein>
<name>A0A975GW91_9CAUL</name>
<evidence type="ECO:0000256" key="1">
    <source>
        <dbReference type="SAM" id="Phobius"/>
    </source>
</evidence>
<accession>A0A975GW91</accession>
<gene>
    <name evidence="2" type="ORF">IFJ75_00805</name>
</gene>
<feature type="transmembrane region" description="Helical" evidence="1">
    <location>
        <begin position="113"/>
        <end position="130"/>
    </location>
</feature>
<sequence length="134" mass="14822">MLMSWNNGTPAGRRYFVRTMAFMIPYALVNVAAIFGAFDEIIGKPAAWVLAFAVAAPMVGQIWATLSLIRDSDEFVRALTAKQFIVSAGLAMAVASLWGFGESYAGAYHLPAWLIYPLFWFFWGVSAPFIRTSK</sequence>
<dbReference type="RefSeq" id="WP_207870687.1">
    <property type="nucleotide sequence ID" value="NZ_CP062222.1"/>
</dbReference>
<dbReference type="AlphaFoldDB" id="A0A975GW91"/>
<reference evidence="2" key="1">
    <citation type="submission" date="2020-09" db="EMBL/GenBank/DDBJ databases">
        <title>Brevundimonas sp. LVF2 isolated from a puddle in Goettingen, Germany.</title>
        <authorList>
            <person name="Friedrich I."/>
            <person name="Klassen A."/>
            <person name="Hannes N."/>
            <person name="Schneider D."/>
            <person name="Hertel R."/>
            <person name="Daniel R."/>
        </authorList>
    </citation>
    <scope>NUCLEOTIDE SEQUENCE</scope>
    <source>
        <strain evidence="2">LVF2</strain>
    </source>
</reference>
<keyword evidence="1" id="KW-1133">Transmembrane helix</keyword>